<name>A0A840UJ97_9GAMM</name>
<accession>A0A840UJ97</accession>
<dbReference type="AlphaFoldDB" id="A0A840UJ97"/>
<evidence type="ECO:0000259" key="1">
    <source>
        <dbReference type="Pfam" id="PF04287"/>
    </source>
</evidence>
<evidence type="ECO:0000313" key="2">
    <source>
        <dbReference type="EMBL" id="MBB5322781.1"/>
    </source>
</evidence>
<evidence type="ECO:0000313" key="3">
    <source>
        <dbReference type="Proteomes" id="UP000591735"/>
    </source>
</evidence>
<dbReference type="PANTHER" id="PTHR39586:SF1">
    <property type="entry name" value="CYTOPLASMIC PROTEIN"/>
    <property type="match status" value="1"/>
</dbReference>
<dbReference type="GO" id="GO:0044010">
    <property type="term" value="P:single-species biofilm formation"/>
    <property type="evidence" value="ECO:0007669"/>
    <property type="project" value="TreeGrafter"/>
</dbReference>
<dbReference type="RefSeq" id="WP_183706344.1">
    <property type="nucleotide sequence ID" value="NZ_JACHFE010000011.1"/>
</dbReference>
<feature type="domain" description="YqcC-like" evidence="1">
    <location>
        <begin position="11"/>
        <end position="108"/>
    </location>
</feature>
<dbReference type="Pfam" id="PF04287">
    <property type="entry name" value="DUF446"/>
    <property type="match status" value="1"/>
</dbReference>
<gene>
    <name evidence="2" type="ORF">HNR38_003294</name>
</gene>
<sequence length="111" mass="12708">MKSQDNEQLDQVTDVLLTIEVELRELGLWQGTPPPDEAFQSDKPFCIDTMEFPQWLQFVFLFRMKILVENGHPLPTVSGMAPMAEEHFRGREESGDALVSALEQMDRLLSN</sequence>
<reference evidence="2 3" key="1">
    <citation type="submission" date="2020-08" db="EMBL/GenBank/DDBJ databases">
        <title>Genomic Encyclopedia of Type Strains, Phase IV (KMG-IV): sequencing the most valuable type-strain genomes for metagenomic binning, comparative biology and taxonomic classification.</title>
        <authorList>
            <person name="Goeker M."/>
        </authorList>
    </citation>
    <scope>NUCLEOTIDE SEQUENCE [LARGE SCALE GENOMIC DNA]</scope>
    <source>
        <strain evidence="2 3">DSM 22359</strain>
    </source>
</reference>
<dbReference type="EMBL" id="JACHFE010000011">
    <property type="protein sequence ID" value="MBB5322781.1"/>
    <property type="molecule type" value="Genomic_DNA"/>
</dbReference>
<dbReference type="PANTHER" id="PTHR39586">
    <property type="entry name" value="CYTOPLASMIC PROTEIN-RELATED"/>
    <property type="match status" value="1"/>
</dbReference>
<proteinExistence type="predicted"/>
<dbReference type="InterPro" id="IPR036814">
    <property type="entry name" value="YqcC-like_sf"/>
</dbReference>
<comment type="caution">
    <text evidence="2">The sequence shown here is derived from an EMBL/GenBank/DDBJ whole genome shotgun (WGS) entry which is preliminary data.</text>
</comment>
<dbReference type="PIRSF" id="PIRSF006257">
    <property type="entry name" value="UCP006257"/>
    <property type="match status" value="1"/>
</dbReference>
<dbReference type="Gene3D" id="1.20.1440.40">
    <property type="entry name" value="YqcC-like"/>
    <property type="match status" value="1"/>
</dbReference>
<dbReference type="Proteomes" id="UP000591735">
    <property type="component" value="Unassembled WGS sequence"/>
</dbReference>
<protein>
    <submittedName>
        <fullName evidence="2">Uncharacterized protein YqcC (DUF446 family)</fullName>
    </submittedName>
</protein>
<dbReference type="SUPFAM" id="SSF158452">
    <property type="entry name" value="YqcC-like"/>
    <property type="match status" value="1"/>
</dbReference>
<dbReference type="InterPro" id="IPR007384">
    <property type="entry name" value="UCP006257"/>
</dbReference>
<dbReference type="InterPro" id="IPR023376">
    <property type="entry name" value="YqcC-like_dom"/>
</dbReference>
<organism evidence="2 3">
    <name type="scientific">Marinobacter oulmenensis</name>
    <dbReference type="NCBI Taxonomy" id="643747"/>
    <lineage>
        <taxon>Bacteria</taxon>
        <taxon>Pseudomonadati</taxon>
        <taxon>Pseudomonadota</taxon>
        <taxon>Gammaproteobacteria</taxon>
        <taxon>Pseudomonadales</taxon>
        <taxon>Marinobacteraceae</taxon>
        <taxon>Marinobacter</taxon>
    </lineage>
</organism>
<keyword evidence="3" id="KW-1185">Reference proteome</keyword>